<evidence type="ECO:0000259" key="1">
    <source>
        <dbReference type="PROSITE" id="PS50903"/>
    </source>
</evidence>
<accession>A0A844FSE7</accession>
<protein>
    <submittedName>
        <fullName evidence="2">Rubredoxin</fullName>
    </submittedName>
</protein>
<gene>
    <name evidence="2" type="ORF">FYJ79_04480</name>
</gene>
<organism evidence="2 3">
    <name type="scientific">Sharpea porci</name>
    <dbReference type="NCBI Taxonomy" id="2652286"/>
    <lineage>
        <taxon>Bacteria</taxon>
        <taxon>Bacillati</taxon>
        <taxon>Bacillota</taxon>
        <taxon>Erysipelotrichia</taxon>
        <taxon>Erysipelotrichales</taxon>
        <taxon>Coprobacillaceae</taxon>
        <taxon>Sharpea</taxon>
    </lineage>
</organism>
<dbReference type="SUPFAM" id="SSF57802">
    <property type="entry name" value="Rubredoxin-like"/>
    <property type="match status" value="1"/>
</dbReference>
<reference evidence="2 3" key="1">
    <citation type="submission" date="2019-08" db="EMBL/GenBank/DDBJ databases">
        <title>In-depth cultivation of the pig gut microbiome towards novel bacterial diversity and tailored functional studies.</title>
        <authorList>
            <person name="Wylensek D."/>
            <person name="Hitch T.C.A."/>
            <person name="Clavel T."/>
        </authorList>
    </citation>
    <scope>NUCLEOTIDE SEQUENCE [LARGE SCALE GENOMIC DNA]</scope>
    <source>
        <strain evidence="2 3">CA-Schmier-601-WT-3</strain>
    </source>
</reference>
<name>A0A844FSE7_9FIRM</name>
<keyword evidence="3" id="KW-1185">Reference proteome</keyword>
<dbReference type="PROSITE" id="PS50903">
    <property type="entry name" value="RUBREDOXIN_LIKE"/>
    <property type="match status" value="1"/>
</dbReference>
<dbReference type="AlphaFoldDB" id="A0A844FSE7"/>
<dbReference type="Proteomes" id="UP000442619">
    <property type="component" value="Unassembled WGS sequence"/>
</dbReference>
<feature type="domain" description="Rubredoxin-like" evidence="1">
    <location>
        <begin position="2"/>
        <end position="40"/>
    </location>
</feature>
<evidence type="ECO:0000313" key="2">
    <source>
        <dbReference type="EMBL" id="MST88837.1"/>
    </source>
</evidence>
<dbReference type="EMBL" id="VUNM01000006">
    <property type="protein sequence ID" value="MST88837.1"/>
    <property type="molecule type" value="Genomic_DNA"/>
</dbReference>
<comment type="caution">
    <text evidence="2">The sequence shown here is derived from an EMBL/GenBank/DDBJ whole genome shotgun (WGS) entry which is preliminary data.</text>
</comment>
<sequence length="42" mass="4952">MKYKCDICGYVYDEDLEEKPVSDLDCCPQCHMDQTHLKPIDE</sequence>
<dbReference type="Gene3D" id="2.20.28.10">
    <property type="match status" value="1"/>
</dbReference>
<evidence type="ECO:0000313" key="3">
    <source>
        <dbReference type="Proteomes" id="UP000442619"/>
    </source>
</evidence>
<dbReference type="InterPro" id="IPR024934">
    <property type="entry name" value="Rubredoxin-like_dom"/>
</dbReference>
<dbReference type="GO" id="GO:0005506">
    <property type="term" value="F:iron ion binding"/>
    <property type="evidence" value="ECO:0007669"/>
    <property type="project" value="InterPro"/>
</dbReference>
<proteinExistence type="predicted"/>